<dbReference type="Pfam" id="PF00482">
    <property type="entry name" value="T2SSF"/>
    <property type="match status" value="1"/>
</dbReference>
<dbReference type="InterPro" id="IPR042094">
    <property type="entry name" value="T2SS_GspF_sf"/>
</dbReference>
<dbReference type="KEGG" id="psul:AU252_17105"/>
<feature type="transmembrane region" description="Helical" evidence="6">
    <location>
        <begin position="86"/>
        <end position="104"/>
    </location>
</feature>
<dbReference type="Gene3D" id="1.20.81.30">
    <property type="entry name" value="Type II secretion system (T2SS), domain F"/>
    <property type="match status" value="1"/>
</dbReference>
<accession>A0A0U2XFN2</accession>
<dbReference type="EMBL" id="CP013747">
    <property type="protein sequence ID" value="ALV42658.1"/>
    <property type="molecule type" value="Genomic_DNA"/>
</dbReference>
<evidence type="ECO:0000256" key="3">
    <source>
        <dbReference type="ARBA" id="ARBA00022692"/>
    </source>
</evidence>
<dbReference type="AlphaFoldDB" id="A0A0U2XFN2"/>
<dbReference type="GO" id="GO:0005886">
    <property type="term" value="C:plasma membrane"/>
    <property type="evidence" value="ECO:0007669"/>
    <property type="project" value="UniProtKB-SubCell"/>
</dbReference>
<keyword evidence="4 6" id="KW-1133">Transmembrane helix</keyword>
<evidence type="ECO:0000256" key="5">
    <source>
        <dbReference type="ARBA" id="ARBA00023136"/>
    </source>
</evidence>
<dbReference type="RefSeq" id="WP_058931745.1">
    <property type="nucleotide sequence ID" value="NZ_CP013747.1"/>
</dbReference>
<feature type="transmembrane region" description="Helical" evidence="6">
    <location>
        <begin position="110"/>
        <end position="127"/>
    </location>
</feature>
<feature type="transmembrane region" description="Helical" evidence="6">
    <location>
        <begin position="256"/>
        <end position="274"/>
    </location>
</feature>
<sequence length="313" mass="33760">MENPTVLILAIVACFGALLVLFVVVLKPHYGAIPIDRRRPESAPENSSFGRVSQSVVDGMGGVLGKSGGPFNQNLLYNAGIKMGPAEFTVMVAVVSFLGGFIGALLTNPVIGVLIGAAVPFITRLVLSIRTDKRRGKFESQLIDTIQMLIGGLRAGHSVMRSMEAAGLESEAPTSEELRRIVNETRIGMDVRQALDETAERMDSEDFRWIGQAIQINREVGGDLAEVLEQVAGTIRERSEIKGQVRSLSAEGKMSAVVLMGMPVAVAVMLSFINPGYMSVFVEEPVGNLLVAVSLVMFVCGGFWMSRTVKIKF</sequence>
<evidence type="ECO:0000313" key="8">
    <source>
        <dbReference type="EMBL" id="ALV42658.1"/>
    </source>
</evidence>
<evidence type="ECO:0000256" key="1">
    <source>
        <dbReference type="ARBA" id="ARBA00004651"/>
    </source>
</evidence>
<feature type="transmembrane region" description="Helical" evidence="6">
    <location>
        <begin position="6"/>
        <end position="26"/>
    </location>
</feature>
<evidence type="ECO:0000256" key="2">
    <source>
        <dbReference type="ARBA" id="ARBA00022475"/>
    </source>
</evidence>
<proteinExistence type="predicted"/>
<name>A0A0U2XFN2_9MICC</name>
<evidence type="ECO:0000259" key="7">
    <source>
        <dbReference type="Pfam" id="PF00482"/>
    </source>
</evidence>
<feature type="domain" description="Type II secretion system protein GspF" evidence="7">
    <location>
        <begin position="147"/>
        <end position="270"/>
    </location>
</feature>
<keyword evidence="3 6" id="KW-0812">Transmembrane</keyword>
<keyword evidence="5 6" id="KW-0472">Membrane</keyword>
<dbReference type="PANTHER" id="PTHR35007:SF1">
    <property type="entry name" value="PILUS ASSEMBLY PROTEIN"/>
    <property type="match status" value="1"/>
</dbReference>
<evidence type="ECO:0000256" key="6">
    <source>
        <dbReference type="SAM" id="Phobius"/>
    </source>
</evidence>
<dbReference type="STRING" id="121292.AU252_17105"/>
<dbReference type="Proteomes" id="UP000065151">
    <property type="component" value="Chromosome"/>
</dbReference>
<evidence type="ECO:0000256" key="4">
    <source>
        <dbReference type="ARBA" id="ARBA00022989"/>
    </source>
</evidence>
<reference evidence="8 9" key="1">
    <citation type="submission" date="2015-12" db="EMBL/GenBank/DDBJ databases">
        <authorList>
            <person name="Shamseldin A."/>
            <person name="Moawad H."/>
            <person name="Abd El-Rahim W.M."/>
            <person name="Sadowsky M.J."/>
        </authorList>
    </citation>
    <scope>NUCLEOTIDE SEQUENCE [LARGE SCALE GENOMIC DNA]</scope>
    <source>
        <strain evidence="8 9">Ar51</strain>
    </source>
</reference>
<organism evidence="8">
    <name type="scientific">Pseudarthrobacter sulfonivorans</name>
    <dbReference type="NCBI Taxonomy" id="121292"/>
    <lineage>
        <taxon>Bacteria</taxon>
        <taxon>Bacillati</taxon>
        <taxon>Actinomycetota</taxon>
        <taxon>Actinomycetes</taxon>
        <taxon>Micrococcales</taxon>
        <taxon>Micrococcaceae</taxon>
        <taxon>Pseudarthrobacter</taxon>
    </lineage>
</organism>
<dbReference type="PANTHER" id="PTHR35007">
    <property type="entry name" value="INTEGRAL MEMBRANE PROTEIN-RELATED"/>
    <property type="match status" value="1"/>
</dbReference>
<dbReference type="InterPro" id="IPR018076">
    <property type="entry name" value="T2SS_GspF_dom"/>
</dbReference>
<protein>
    <submittedName>
        <fullName evidence="8">Type II secretion system protein F</fullName>
    </submittedName>
</protein>
<gene>
    <name evidence="8" type="ORF">AU252_17105</name>
</gene>
<evidence type="ECO:0000313" key="9">
    <source>
        <dbReference type="Proteomes" id="UP000065151"/>
    </source>
</evidence>
<feature type="transmembrane region" description="Helical" evidence="6">
    <location>
        <begin position="286"/>
        <end position="305"/>
    </location>
</feature>
<comment type="subcellular location">
    <subcellularLocation>
        <location evidence="1">Cell membrane</location>
        <topology evidence="1">Multi-pass membrane protein</topology>
    </subcellularLocation>
</comment>
<keyword evidence="2" id="KW-1003">Cell membrane</keyword>